<geneLocation type="plasmid" evidence="1 2">
    <name>unnamed1</name>
</geneLocation>
<dbReference type="EMBL" id="CP047899">
    <property type="protein sequence ID" value="QHK22507.1"/>
    <property type="molecule type" value="Genomic_DNA"/>
</dbReference>
<organism evidence="1 2">
    <name type="scientific">Pseudarthrobacter psychrotolerans</name>
    <dbReference type="NCBI Taxonomy" id="2697569"/>
    <lineage>
        <taxon>Bacteria</taxon>
        <taxon>Bacillati</taxon>
        <taxon>Actinomycetota</taxon>
        <taxon>Actinomycetes</taxon>
        <taxon>Micrococcales</taxon>
        <taxon>Micrococcaceae</taxon>
        <taxon>Pseudarthrobacter</taxon>
    </lineage>
</organism>
<gene>
    <name evidence="1" type="ORF">GU243_23330</name>
</gene>
<protein>
    <submittedName>
        <fullName evidence="1">DUF4192 family protein</fullName>
    </submittedName>
</protein>
<dbReference type="InterPro" id="IPR025447">
    <property type="entry name" value="DUF4192"/>
</dbReference>
<evidence type="ECO:0000313" key="1">
    <source>
        <dbReference type="EMBL" id="QHK22507.1"/>
    </source>
</evidence>
<keyword evidence="1" id="KW-0614">Plasmid</keyword>
<sequence>MTDKLTITGSADLLATVPHLLGTNPTESFVVVTARAGSLGATLRVDAPAEAEPMDYAQMLATYAANDEEATASYVIVYTDETGTDGQLYPYAAHVAALTNELATARMPVRNVWLVTGTFWAEFGADDKYPLDAIRDSNANATLTYFGSATDIEVYNPALLGNRAPRVEAPEGTEEDLAAACEAWAAALDATDMPDTDTARKLAAAFQHKLIRDFLFRDTITTHNGGFGDVVTGKFTGRPDWKRVDRAQEIAFELMKAVPAGQRAPMLTLMGWLEWLKGHGTQADRYLKLAAEDVPGFRLAVLLRELINRGHVADVARNAETSYKRPKN</sequence>
<dbReference type="Proteomes" id="UP000464186">
    <property type="component" value="Plasmid unnamed1"/>
</dbReference>
<dbReference type="KEGG" id="psey:GU243_23330"/>
<proteinExistence type="predicted"/>
<reference evidence="1 2" key="1">
    <citation type="submission" date="2020-01" db="EMBL/GenBank/DDBJ databases">
        <title>Pseudarthrobacter psychrotolerans sp. nov., isolated from antarctic soil.</title>
        <authorList>
            <person name="Shin Y."/>
            <person name="Park W."/>
        </authorList>
    </citation>
    <scope>NUCLEOTIDE SEQUENCE [LARGE SCALE GENOMIC DNA]</scope>
    <source>
        <strain evidence="1 2">YJ56</strain>
        <plasmid evidence="1 2">unnamed1</plasmid>
    </source>
</reference>
<name>A0A6P1NUR4_9MICC</name>
<evidence type="ECO:0000313" key="2">
    <source>
        <dbReference type="Proteomes" id="UP000464186"/>
    </source>
</evidence>
<accession>A0A6P1NUR4</accession>
<dbReference type="Pfam" id="PF13830">
    <property type="entry name" value="DUF4192"/>
    <property type="match status" value="1"/>
</dbReference>
<dbReference type="AlphaFoldDB" id="A0A6P1NUR4"/>
<keyword evidence="2" id="KW-1185">Reference proteome</keyword>